<name>A0AAD6Z6I2_9AGAR</name>
<evidence type="ECO:0000313" key="2">
    <source>
        <dbReference type="Proteomes" id="UP001218218"/>
    </source>
</evidence>
<sequence>MYINGQDRTCQQHVQIDGGPDLRIWEQTDEVSGQSGRFQMYIGITAVCCIARSTRHRQMDFCSSELMPQEIPLYEELWCGLLNAHCQLWELEEHENERQQAASAGAGRNLCEAGGCLQLCMGLGRSCSHMDHRRSARTAGTMRLMDVPEVPPVDLNNLLTMLPVTEEDWEADAAACYIHADSPAYNPIRHLISIPNLSPSLLLLQGCPLVPPPVLSVGSSRSCTAISEISCLRDRAMAF</sequence>
<protein>
    <submittedName>
        <fullName evidence="1">Uncharacterized protein</fullName>
    </submittedName>
</protein>
<proteinExistence type="predicted"/>
<organism evidence="1 2">
    <name type="scientific">Mycena albidolilacea</name>
    <dbReference type="NCBI Taxonomy" id="1033008"/>
    <lineage>
        <taxon>Eukaryota</taxon>
        <taxon>Fungi</taxon>
        <taxon>Dikarya</taxon>
        <taxon>Basidiomycota</taxon>
        <taxon>Agaricomycotina</taxon>
        <taxon>Agaricomycetes</taxon>
        <taxon>Agaricomycetidae</taxon>
        <taxon>Agaricales</taxon>
        <taxon>Marasmiineae</taxon>
        <taxon>Mycenaceae</taxon>
        <taxon>Mycena</taxon>
    </lineage>
</organism>
<reference evidence="1" key="1">
    <citation type="submission" date="2023-03" db="EMBL/GenBank/DDBJ databases">
        <title>Massive genome expansion in bonnet fungi (Mycena s.s.) driven by repeated elements and novel gene families across ecological guilds.</title>
        <authorList>
            <consortium name="Lawrence Berkeley National Laboratory"/>
            <person name="Harder C.B."/>
            <person name="Miyauchi S."/>
            <person name="Viragh M."/>
            <person name="Kuo A."/>
            <person name="Thoen E."/>
            <person name="Andreopoulos B."/>
            <person name="Lu D."/>
            <person name="Skrede I."/>
            <person name="Drula E."/>
            <person name="Henrissat B."/>
            <person name="Morin E."/>
            <person name="Kohler A."/>
            <person name="Barry K."/>
            <person name="LaButti K."/>
            <person name="Morin E."/>
            <person name="Salamov A."/>
            <person name="Lipzen A."/>
            <person name="Mereny Z."/>
            <person name="Hegedus B."/>
            <person name="Baldrian P."/>
            <person name="Stursova M."/>
            <person name="Weitz H."/>
            <person name="Taylor A."/>
            <person name="Grigoriev I.V."/>
            <person name="Nagy L.G."/>
            <person name="Martin F."/>
            <person name="Kauserud H."/>
        </authorList>
    </citation>
    <scope>NUCLEOTIDE SEQUENCE</scope>
    <source>
        <strain evidence="1">CBHHK002</strain>
    </source>
</reference>
<accession>A0AAD6Z6I2</accession>
<evidence type="ECO:0000313" key="1">
    <source>
        <dbReference type="EMBL" id="KAJ7310076.1"/>
    </source>
</evidence>
<dbReference type="AlphaFoldDB" id="A0AAD6Z6I2"/>
<dbReference type="EMBL" id="JARIHO010000079">
    <property type="protein sequence ID" value="KAJ7310076.1"/>
    <property type="molecule type" value="Genomic_DNA"/>
</dbReference>
<comment type="caution">
    <text evidence="1">The sequence shown here is derived from an EMBL/GenBank/DDBJ whole genome shotgun (WGS) entry which is preliminary data.</text>
</comment>
<gene>
    <name evidence="1" type="ORF">DFH08DRAFT_823115</name>
</gene>
<keyword evidence="2" id="KW-1185">Reference proteome</keyword>
<dbReference type="Proteomes" id="UP001218218">
    <property type="component" value="Unassembled WGS sequence"/>
</dbReference>